<dbReference type="AlphaFoldDB" id="A0AAN9R9B8"/>
<evidence type="ECO:0000256" key="3">
    <source>
        <dbReference type="ARBA" id="ARBA00022679"/>
    </source>
</evidence>
<dbReference type="InterPro" id="IPR002213">
    <property type="entry name" value="UDP_glucos_trans"/>
</dbReference>
<dbReference type="Gene3D" id="3.40.50.2000">
    <property type="entry name" value="Glycogen Phosphorylase B"/>
    <property type="match status" value="2"/>
</dbReference>
<comment type="similarity">
    <text evidence="1 4">Belongs to the UDP-glycosyltransferase family.</text>
</comment>
<proteinExistence type="inferred from homology"/>
<sequence length="486" mass="55170">MGSEYGSLHIFFFPLMAHGHTIPMVDMAKLFAAKGVRATIITTPLNALTLSKAIEKIKSLESKDIHIQTIKFPSIELGLPEECEHLDSIPSGDYMPSFLRATQFLQEPFEQLLLQQRPNCVVADAFFPWVTDSTAKFGIPRLVFHGISLFSSCATVIMSLYQPYNNTSDDSELFVIPNLPGEIKMTRLQVQDFVMKDDLDFNRFWKEIKESEVNCYGVVVNSFYELEKVYADCYNKVLGRRQWCIGPLSLCKRNMEEITYRGKEVCIDEHECLKWLDKKEVNSVVYVSFGSMVDLPNSQLLEIASGLEVSKQQFIWVVGKRKEEGEEWLPEGFEKRIEGRGLIIRGWAPQVLILEHEAIGAFVTHCGWNSTLEGVTAGVPMVTWPVGAEQFYNEKLVTEVLKIGVSVGVKKWSHFGEDGIKWDTVEKAVKLVMVDEEGKEMRNKAKVLAHMARQAVEEGGSSYSNLNALIQELSSLFHKCFFEYKD</sequence>
<dbReference type="PANTHER" id="PTHR48047:SF45">
    <property type="entry name" value="SCOPOLETIN GLUCOSYLTRANSFERASE-LIKE"/>
    <property type="match status" value="1"/>
</dbReference>
<dbReference type="PANTHER" id="PTHR48047">
    <property type="entry name" value="GLYCOSYLTRANSFERASE"/>
    <property type="match status" value="1"/>
</dbReference>
<accession>A0AAN9R9B8</accession>
<evidence type="ECO:0000256" key="5">
    <source>
        <dbReference type="RuleBase" id="RU362057"/>
    </source>
</evidence>
<dbReference type="EMBL" id="JAYMYQ010000001">
    <property type="protein sequence ID" value="KAK7362599.1"/>
    <property type="molecule type" value="Genomic_DNA"/>
</dbReference>
<dbReference type="FunFam" id="3.40.50.2000:FF:000071">
    <property type="entry name" value="Glycosyltransferase"/>
    <property type="match status" value="1"/>
</dbReference>
<dbReference type="CDD" id="cd03784">
    <property type="entry name" value="GT1_Gtf-like"/>
    <property type="match status" value="1"/>
</dbReference>
<keyword evidence="2 4" id="KW-0328">Glycosyltransferase</keyword>
<dbReference type="GO" id="GO:0035251">
    <property type="term" value="F:UDP-glucosyltransferase activity"/>
    <property type="evidence" value="ECO:0007669"/>
    <property type="project" value="UniProtKB-ARBA"/>
</dbReference>
<evidence type="ECO:0000256" key="1">
    <source>
        <dbReference type="ARBA" id="ARBA00009995"/>
    </source>
</evidence>
<dbReference type="FunFam" id="3.40.50.2000:FF:000047">
    <property type="entry name" value="Glycosyltransferase"/>
    <property type="match status" value="1"/>
</dbReference>
<protein>
    <recommendedName>
        <fullName evidence="5">Glycosyltransferase</fullName>
        <ecNumber evidence="5">2.4.1.-</ecNumber>
    </recommendedName>
</protein>
<dbReference type="Proteomes" id="UP001367508">
    <property type="component" value="Unassembled WGS sequence"/>
</dbReference>
<gene>
    <name evidence="6" type="ORF">VNO77_04716</name>
</gene>
<organism evidence="6 7">
    <name type="scientific">Canavalia gladiata</name>
    <name type="common">Sword bean</name>
    <name type="synonym">Dolichos gladiatus</name>
    <dbReference type="NCBI Taxonomy" id="3824"/>
    <lineage>
        <taxon>Eukaryota</taxon>
        <taxon>Viridiplantae</taxon>
        <taxon>Streptophyta</taxon>
        <taxon>Embryophyta</taxon>
        <taxon>Tracheophyta</taxon>
        <taxon>Spermatophyta</taxon>
        <taxon>Magnoliopsida</taxon>
        <taxon>eudicotyledons</taxon>
        <taxon>Gunneridae</taxon>
        <taxon>Pentapetalae</taxon>
        <taxon>rosids</taxon>
        <taxon>fabids</taxon>
        <taxon>Fabales</taxon>
        <taxon>Fabaceae</taxon>
        <taxon>Papilionoideae</taxon>
        <taxon>50 kb inversion clade</taxon>
        <taxon>NPAAA clade</taxon>
        <taxon>indigoferoid/millettioid clade</taxon>
        <taxon>Phaseoleae</taxon>
        <taxon>Canavalia</taxon>
    </lineage>
</organism>
<reference evidence="6 7" key="1">
    <citation type="submission" date="2024-01" db="EMBL/GenBank/DDBJ databases">
        <title>The genomes of 5 underutilized Papilionoideae crops provide insights into root nodulation and disease resistanc.</title>
        <authorList>
            <person name="Jiang F."/>
        </authorList>
    </citation>
    <scope>NUCLEOTIDE SEQUENCE [LARGE SCALE GENOMIC DNA]</scope>
    <source>
        <strain evidence="6">LVBAO_FW01</strain>
        <tissue evidence="6">Leaves</tissue>
    </source>
</reference>
<dbReference type="PROSITE" id="PS00375">
    <property type="entry name" value="UDPGT"/>
    <property type="match status" value="1"/>
</dbReference>
<evidence type="ECO:0000256" key="2">
    <source>
        <dbReference type="ARBA" id="ARBA00022676"/>
    </source>
</evidence>
<evidence type="ECO:0000313" key="7">
    <source>
        <dbReference type="Proteomes" id="UP001367508"/>
    </source>
</evidence>
<dbReference type="InterPro" id="IPR035595">
    <property type="entry name" value="UDP_glycos_trans_CS"/>
</dbReference>
<keyword evidence="7" id="KW-1185">Reference proteome</keyword>
<dbReference type="EC" id="2.4.1.-" evidence="5"/>
<evidence type="ECO:0000256" key="4">
    <source>
        <dbReference type="RuleBase" id="RU003718"/>
    </source>
</evidence>
<comment type="caution">
    <text evidence="6">The sequence shown here is derived from an EMBL/GenBank/DDBJ whole genome shotgun (WGS) entry which is preliminary data.</text>
</comment>
<keyword evidence="3 4" id="KW-0808">Transferase</keyword>
<dbReference type="SUPFAM" id="SSF53756">
    <property type="entry name" value="UDP-Glycosyltransferase/glycogen phosphorylase"/>
    <property type="match status" value="1"/>
</dbReference>
<evidence type="ECO:0000313" key="6">
    <source>
        <dbReference type="EMBL" id="KAK7362599.1"/>
    </source>
</evidence>
<name>A0AAN9R9B8_CANGL</name>
<dbReference type="Pfam" id="PF00201">
    <property type="entry name" value="UDPGT"/>
    <property type="match status" value="1"/>
</dbReference>